<keyword evidence="3 6" id="KW-0540">Nuclease</keyword>
<dbReference type="GO" id="GO:0008855">
    <property type="term" value="F:exodeoxyribonuclease VII activity"/>
    <property type="evidence" value="ECO:0007669"/>
    <property type="project" value="UniProtKB-UniRule"/>
</dbReference>
<dbReference type="GO" id="GO:0006308">
    <property type="term" value="P:DNA catabolic process"/>
    <property type="evidence" value="ECO:0007669"/>
    <property type="project" value="UniProtKB-UniRule"/>
</dbReference>
<keyword evidence="5 6" id="KW-0269">Exonuclease</keyword>
<organism evidence="7 8">
    <name type="scientific">Lautropia dentalis</name>
    <dbReference type="NCBI Taxonomy" id="2490857"/>
    <lineage>
        <taxon>Bacteria</taxon>
        <taxon>Pseudomonadati</taxon>
        <taxon>Pseudomonadota</taxon>
        <taxon>Betaproteobacteria</taxon>
        <taxon>Burkholderiales</taxon>
        <taxon>Burkholderiaceae</taxon>
        <taxon>Lautropia</taxon>
    </lineage>
</organism>
<evidence type="ECO:0000256" key="2">
    <source>
        <dbReference type="ARBA" id="ARBA00022490"/>
    </source>
</evidence>
<evidence type="ECO:0000256" key="1">
    <source>
        <dbReference type="ARBA" id="ARBA00009998"/>
    </source>
</evidence>
<evidence type="ECO:0000256" key="5">
    <source>
        <dbReference type="ARBA" id="ARBA00022839"/>
    </source>
</evidence>
<comment type="catalytic activity">
    <reaction evidence="6">
        <text>Exonucleolytic cleavage in either 5'- to 3'- or 3'- to 5'-direction to yield nucleoside 5'-phosphates.</text>
        <dbReference type="EC" id="3.1.11.6"/>
    </reaction>
</comment>
<comment type="subcellular location">
    <subcellularLocation>
        <location evidence="6">Cytoplasm</location>
    </subcellularLocation>
</comment>
<dbReference type="Proteomes" id="UP000270261">
    <property type="component" value="Unassembled WGS sequence"/>
</dbReference>
<dbReference type="Gene3D" id="1.10.287.1040">
    <property type="entry name" value="Exonuclease VII, small subunit"/>
    <property type="match status" value="1"/>
</dbReference>
<dbReference type="Pfam" id="PF02609">
    <property type="entry name" value="Exonuc_VII_S"/>
    <property type="match status" value="1"/>
</dbReference>
<dbReference type="PANTHER" id="PTHR34137">
    <property type="entry name" value="EXODEOXYRIBONUCLEASE 7 SMALL SUBUNIT"/>
    <property type="match status" value="1"/>
</dbReference>
<evidence type="ECO:0000256" key="6">
    <source>
        <dbReference type="HAMAP-Rule" id="MF_00337"/>
    </source>
</evidence>
<dbReference type="SUPFAM" id="SSF116842">
    <property type="entry name" value="XseB-like"/>
    <property type="match status" value="1"/>
</dbReference>
<dbReference type="HAMAP" id="MF_00337">
    <property type="entry name" value="Exonuc_7_S"/>
    <property type="match status" value="1"/>
</dbReference>
<accession>A0A3R8MST4</accession>
<name>A0A3R8MST4_9BURK</name>
<evidence type="ECO:0000256" key="3">
    <source>
        <dbReference type="ARBA" id="ARBA00022722"/>
    </source>
</evidence>
<dbReference type="EC" id="3.1.11.6" evidence="6"/>
<keyword evidence="8" id="KW-1185">Reference proteome</keyword>
<dbReference type="EMBL" id="RRUE01000001">
    <property type="protein sequence ID" value="RRN45649.1"/>
    <property type="molecule type" value="Genomic_DNA"/>
</dbReference>
<dbReference type="NCBIfam" id="NF002141">
    <property type="entry name" value="PRK00977.1-5"/>
    <property type="match status" value="1"/>
</dbReference>
<dbReference type="InterPro" id="IPR037004">
    <property type="entry name" value="Exonuc_VII_ssu_sf"/>
</dbReference>
<comment type="caution">
    <text evidence="7">The sequence shown here is derived from an EMBL/GenBank/DDBJ whole genome shotgun (WGS) entry which is preliminary data.</text>
</comment>
<dbReference type="GO" id="GO:0009318">
    <property type="term" value="C:exodeoxyribonuclease VII complex"/>
    <property type="evidence" value="ECO:0007669"/>
    <property type="project" value="UniProtKB-UniRule"/>
</dbReference>
<dbReference type="PANTHER" id="PTHR34137:SF1">
    <property type="entry name" value="EXODEOXYRIBONUCLEASE 7 SMALL SUBUNIT"/>
    <property type="match status" value="1"/>
</dbReference>
<dbReference type="AlphaFoldDB" id="A0A3R8MST4"/>
<evidence type="ECO:0000313" key="8">
    <source>
        <dbReference type="Proteomes" id="UP000270261"/>
    </source>
</evidence>
<protein>
    <recommendedName>
        <fullName evidence="6">Exodeoxyribonuclease 7 small subunit</fullName>
        <ecNumber evidence="6">3.1.11.6</ecNumber>
    </recommendedName>
    <alternativeName>
        <fullName evidence="6">Exodeoxyribonuclease VII small subunit</fullName>
        <shortName evidence="6">Exonuclease VII small subunit</shortName>
    </alternativeName>
</protein>
<sequence>MSEAARADGPAPLPDHFEDAMTELEALVGQMESGRLPLEDALTAYERGVALVRHCRERLAVVTQQVQVLEAGLLAPYGDDAGETSGEDEA</sequence>
<dbReference type="NCBIfam" id="TIGR01280">
    <property type="entry name" value="xseB"/>
    <property type="match status" value="1"/>
</dbReference>
<comment type="subunit">
    <text evidence="6">Heterooligomer composed of large and small subunits.</text>
</comment>
<comment type="function">
    <text evidence="6">Bidirectionally degrades single-stranded DNA into large acid-insoluble oligonucleotides, which are then degraded further into small acid-soluble oligonucleotides.</text>
</comment>
<keyword evidence="2 6" id="KW-0963">Cytoplasm</keyword>
<evidence type="ECO:0000256" key="4">
    <source>
        <dbReference type="ARBA" id="ARBA00022801"/>
    </source>
</evidence>
<dbReference type="GO" id="GO:0005829">
    <property type="term" value="C:cytosol"/>
    <property type="evidence" value="ECO:0007669"/>
    <property type="project" value="TreeGrafter"/>
</dbReference>
<dbReference type="RefSeq" id="WP_125095078.1">
    <property type="nucleotide sequence ID" value="NZ_RRUE01000001.1"/>
</dbReference>
<gene>
    <name evidence="6" type="primary">xseB</name>
    <name evidence="7" type="ORF">EHV23_05690</name>
</gene>
<evidence type="ECO:0000313" key="7">
    <source>
        <dbReference type="EMBL" id="RRN45649.1"/>
    </source>
</evidence>
<comment type="similarity">
    <text evidence="1 6">Belongs to the XseB family.</text>
</comment>
<dbReference type="OrthoDB" id="287668at2"/>
<reference evidence="7 8" key="1">
    <citation type="submission" date="2018-11" db="EMBL/GenBank/DDBJ databases">
        <title>Genome sequencing of Lautropia sp. KCOM 2505 (= ChDC F240).</title>
        <authorList>
            <person name="Kook J.-K."/>
            <person name="Park S.-N."/>
            <person name="Lim Y.K."/>
        </authorList>
    </citation>
    <scope>NUCLEOTIDE SEQUENCE [LARGE SCALE GENOMIC DNA]</scope>
    <source>
        <strain evidence="7 8">KCOM 2505</strain>
    </source>
</reference>
<keyword evidence="4 6" id="KW-0378">Hydrolase</keyword>
<dbReference type="InterPro" id="IPR003761">
    <property type="entry name" value="Exonuc_VII_S"/>
</dbReference>
<proteinExistence type="inferred from homology"/>